<accession>A0A1M3KYR0</accession>
<keyword evidence="1" id="KW-0732">Signal</keyword>
<feature type="signal peptide" evidence="1">
    <location>
        <begin position="1"/>
        <end position="19"/>
    </location>
</feature>
<evidence type="ECO:0000313" key="3">
    <source>
        <dbReference type="Proteomes" id="UP000184233"/>
    </source>
</evidence>
<dbReference type="Proteomes" id="UP000184233">
    <property type="component" value="Unassembled WGS sequence"/>
</dbReference>
<comment type="caution">
    <text evidence="2">The sequence shown here is derived from an EMBL/GenBank/DDBJ whole genome shotgun (WGS) entry which is preliminary data.</text>
</comment>
<gene>
    <name evidence="2" type="ORF">BGO89_06515</name>
</gene>
<protein>
    <recommendedName>
        <fullName evidence="4">Hedgehog/Intein (Hint) domain-containing protein</fullName>
    </recommendedName>
</protein>
<reference evidence="2 3" key="1">
    <citation type="submission" date="2016-09" db="EMBL/GenBank/DDBJ databases">
        <title>Genome-resolved meta-omics ties microbial dynamics to process performance in biotechnology for thiocyanate degradation.</title>
        <authorList>
            <person name="Kantor R.S."/>
            <person name="Huddy R.J."/>
            <person name="Iyer R."/>
            <person name="Thomas B.C."/>
            <person name="Brown C.T."/>
            <person name="Anantharaman K."/>
            <person name="Tringe S."/>
            <person name="Hettich R.L."/>
            <person name="Harrison S.T."/>
            <person name="Banfield J.F."/>
        </authorList>
    </citation>
    <scope>NUCLEOTIDE SEQUENCE [LARGE SCALE GENOMIC DNA]</scope>
    <source>
        <strain evidence="2">59-99</strain>
    </source>
</reference>
<organism evidence="2 3">
    <name type="scientific">Candidatus Kapaibacterium thiocyanatum</name>
    <dbReference type="NCBI Taxonomy" id="1895771"/>
    <lineage>
        <taxon>Bacteria</taxon>
        <taxon>Pseudomonadati</taxon>
        <taxon>Candidatus Kapaibacteriota</taxon>
        <taxon>Candidatus Kapaibacteriia</taxon>
        <taxon>Candidatus Kapaibacteriales</taxon>
        <taxon>Candidatus Kapaibacteriaceae</taxon>
        <taxon>Candidatus Kapaibacterium</taxon>
    </lineage>
</organism>
<dbReference type="EMBL" id="MKVH01000021">
    <property type="protein sequence ID" value="OJX57623.1"/>
    <property type="molecule type" value="Genomic_DNA"/>
</dbReference>
<dbReference type="STRING" id="1895771.BGO89_06515"/>
<dbReference type="AlphaFoldDB" id="A0A1M3KYR0"/>
<sequence>MVRFILSLAAISMLLVSCGGVVHPTGDCSIVESFALRTGNWWVYSCEESVDDGARDDVRITTYRDSIIVMGTAILGGRLCHEVQRFRDGAILDTMHMIADGTKLIMHGTTFTKLPCACFDVVWLVSGVCGEKEDGTDRMQTDDPTLLPALDSNGEIVNVHMHHDFVAWRHSADTTVAIPGAVVQGRKYAVRTVDSVSIAGPKNVTFADGKQYLTTTFTHDFVVAPGRGIIVWNELEMAMTGILDIVPFKSRRRIRSLVASSVR</sequence>
<proteinExistence type="predicted"/>
<evidence type="ECO:0000313" key="2">
    <source>
        <dbReference type="EMBL" id="OJX57623.1"/>
    </source>
</evidence>
<dbReference type="PROSITE" id="PS51257">
    <property type="entry name" value="PROKAR_LIPOPROTEIN"/>
    <property type="match status" value="1"/>
</dbReference>
<evidence type="ECO:0000256" key="1">
    <source>
        <dbReference type="SAM" id="SignalP"/>
    </source>
</evidence>
<feature type="chain" id="PRO_5012183215" description="Hedgehog/Intein (Hint) domain-containing protein" evidence="1">
    <location>
        <begin position="20"/>
        <end position="263"/>
    </location>
</feature>
<name>A0A1M3KYR0_9BACT</name>
<evidence type="ECO:0008006" key="4">
    <source>
        <dbReference type="Google" id="ProtNLM"/>
    </source>
</evidence>